<dbReference type="Proteomes" id="UP000045840">
    <property type="component" value="Unassembled WGS sequence"/>
</dbReference>
<dbReference type="Pfam" id="PF03592">
    <property type="entry name" value="Terminase_2"/>
    <property type="match status" value="1"/>
</dbReference>
<sequence>MTLTEEQKAFFDALTQLQRRFVTALLEGANQTETYRRAGGKAKGDGVRSKASQLVTNSNVQAFLQSVQHETVNEEAIMTYTEALCIIYALSSSNVVETRRVMGLHRALIGYSGRTVNNGIHLQVTLFFLLHFSGISGYSLKTITGRITKNPKRIKTQAGKVMAMVTIQVETDKRTPYPLCVVGFDLLALELMLCPLRQTITVNGRSAYWSGYQITASHIQYNQLV</sequence>
<gene>
    <name evidence="1" type="ORF">ERS008529_03235</name>
    <name evidence="2" type="ORF">ERS137968_03477</name>
</gene>
<dbReference type="EMBL" id="CWJL01000020">
    <property type="protein sequence ID" value="CRY68367.1"/>
    <property type="molecule type" value="Genomic_DNA"/>
</dbReference>
<evidence type="ECO:0000313" key="3">
    <source>
        <dbReference type="Proteomes" id="UP000044625"/>
    </source>
</evidence>
<dbReference type="Proteomes" id="UP000044625">
    <property type="component" value="Unassembled WGS sequence"/>
</dbReference>
<proteinExistence type="predicted"/>
<dbReference type="GO" id="GO:0051276">
    <property type="term" value="P:chromosome organization"/>
    <property type="evidence" value="ECO:0007669"/>
    <property type="project" value="InterPro"/>
</dbReference>
<dbReference type="EMBL" id="CQAZ01000030">
    <property type="protein sequence ID" value="CNI15388.1"/>
    <property type="molecule type" value="Genomic_DNA"/>
</dbReference>
<dbReference type="STRING" id="1288385.ERS137968_03477"/>
<accession>A0A0T9QJV8</accession>
<name>A0A0T9QJV8_9GAMM</name>
<dbReference type="AlphaFoldDB" id="A0A0T9QJV8"/>
<reference evidence="1" key="1">
    <citation type="submission" date="2015-03" db="EMBL/GenBank/DDBJ databases">
        <authorList>
            <person name="Murphy D."/>
        </authorList>
    </citation>
    <scope>NUCLEOTIDE SEQUENCE [LARGE SCALE GENOMIC DNA]</scope>
    <source>
        <strain evidence="1">A125KOH2</strain>
    </source>
</reference>
<evidence type="ECO:0000313" key="1">
    <source>
        <dbReference type="EMBL" id="CNI15388.1"/>
    </source>
</evidence>
<evidence type="ECO:0000313" key="4">
    <source>
        <dbReference type="Proteomes" id="UP000045840"/>
    </source>
</evidence>
<reference evidence="4" key="3">
    <citation type="submission" date="2015-03" db="EMBL/GenBank/DDBJ databases">
        <authorList>
            <consortium name="Pathogen Informatics"/>
        </authorList>
    </citation>
    <scope>NUCLEOTIDE SEQUENCE [LARGE SCALE GENOMIC DNA]</scope>
    <source>
        <strain evidence="4">A125KOH2</strain>
    </source>
</reference>
<protein>
    <submittedName>
        <fullName evidence="1">Phage terminase small subunit</fullName>
    </submittedName>
</protein>
<keyword evidence="3" id="KW-1185">Reference proteome</keyword>
<evidence type="ECO:0000313" key="2">
    <source>
        <dbReference type="EMBL" id="CRY68367.1"/>
    </source>
</evidence>
<dbReference type="InterPro" id="IPR005335">
    <property type="entry name" value="Terminase_ssu"/>
</dbReference>
<organism evidence="1 4">
    <name type="scientific">Yersinia pekkanenii</name>
    <dbReference type="NCBI Taxonomy" id="1288385"/>
    <lineage>
        <taxon>Bacteria</taxon>
        <taxon>Pseudomonadati</taxon>
        <taxon>Pseudomonadota</taxon>
        <taxon>Gammaproteobacteria</taxon>
        <taxon>Enterobacterales</taxon>
        <taxon>Yersiniaceae</taxon>
        <taxon>Yersinia</taxon>
    </lineage>
</organism>
<dbReference type="InterPro" id="IPR038713">
    <property type="entry name" value="Terminase_Gp1_N_sf"/>
</dbReference>
<dbReference type="Gene3D" id="1.10.10.1400">
    <property type="entry name" value="Terminase, small subunit, N-terminal DNA-binding domain, HTH motif"/>
    <property type="match status" value="1"/>
</dbReference>
<reference evidence="2 3" key="2">
    <citation type="submission" date="2015-03" db="EMBL/GenBank/DDBJ databases">
        <authorList>
            <consortium name="Pathogen Informatics"/>
            <person name="Murphy D."/>
        </authorList>
    </citation>
    <scope>NUCLEOTIDE SEQUENCE [LARGE SCALE GENOMIC DNA]</scope>
    <source>
        <strain evidence="2">Type strain: CIP110230</strain>
        <strain evidence="3">type strain: CIP110230</strain>
    </source>
</reference>